<accession>A0ABW3B061</accession>
<dbReference type="RefSeq" id="WP_379931817.1">
    <property type="nucleotide sequence ID" value="NZ_JBHTHY010000003.1"/>
</dbReference>
<keyword evidence="3" id="KW-1185">Reference proteome</keyword>
<feature type="signal peptide" evidence="1">
    <location>
        <begin position="1"/>
        <end position="23"/>
    </location>
</feature>
<dbReference type="EMBL" id="JBHTHY010000003">
    <property type="protein sequence ID" value="MFD0796141.1"/>
    <property type="molecule type" value="Genomic_DNA"/>
</dbReference>
<name>A0ABW3B061_9FLAO</name>
<sequence>MKNTMTLKSCLVLFFLMINSVWSQQQFITGKVVDAKTAEPIVFATIRVKGRALGIITNEDGSFRIPLKYKEYGDVIEVSSMGYQNIELAIESLLTKDLNIVRLEPGVLELEESVVVGKRKRRRVLTARQIVKRAIAAIPDNYPTTPFSVLGYYRDYQKKEDEYINLNEAILEVFDSGFNEFDYETTKTSLYDYKKNTDFLRDTLADKPYSYGDVSKIMNNAYLPSYGGNEFVILRIHDAIRNYRTNSFDFVNNMSKGEILRNHSFEKKADTYSNKEYLYTINITKKAPGFSVIGRIYISKNDYAIHKLEYAIYDEREKNNDPWLQQRRIYGKLLFEVMVAYARGEKDKMYLNYISFHNTFKVAKPSKFLLEELAIVPYEGAFVLRFNNPLAYIKPTLREIERKVDNRKWYDFNLNGKKLKFDKILVMDNKTVYLYPRMDAIQLRNMMNTLSKMQQEKQDIGQILRFTVSGLQDLEGNSLNTMEYTDYNQFREFFVQEVKLDPYNLEDKLFMDNTKPIFQDQPLRKPANFADYWMNTPLQKNLN</sequence>
<evidence type="ECO:0000256" key="1">
    <source>
        <dbReference type="SAM" id="SignalP"/>
    </source>
</evidence>
<dbReference type="Pfam" id="PF13715">
    <property type="entry name" value="CarbopepD_reg_2"/>
    <property type="match status" value="1"/>
</dbReference>
<dbReference type="Proteomes" id="UP001597012">
    <property type="component" value="Unassembled WGS sequence"/>
</dbReference>
<dbReference type="Gene3D" id="2.60.40.1120">
    <property type="entry name" value="Carboxypeptidase-like, regulatory domain"/>
    <property type="match status" value="1"/>
</dbReference>
<evidence type="ECO:0000313" key="2">
    <source>
        <dbReference type="EMBL" id="MFD0796141.1"/>
    </source>
</evidence>
<reference evidence="3" key="1">
    <citation type="journal article" date="2019" name="Int. J. Syst. Evol. Microbiol.">
        <title>The Global Catalogue of Microorganisms (GCM) 10K type strain sequencing project: providing services to taxonomists for standard genome sequencing and annotation.</title>
        <authorList>
            <consortium name="The Broad Institute Genomics Platform"/>
            <consortium name="The Broad Institute Genome Sequencing Center for Infectious Disease"/>
            <person name="Wu L."/>
            <person name="Ma J."/>
        </authorList>
    </citation>
    <scope>NUCLEOTIDE SEQUENCE [LARGE SCALE GENOMIC DNA]</scope>
    <source>
        <strain evidence="3">CCUG 61948</strain>
    </source>
</reference>
<evidence type="ECO:0000313" key="3">
    <source>
        <dbReference type="Proteomes" id="UP001597012"/>
    </source>
</evidence>
<proteinExistence type="predicted"/>
<comment type="caution">
    <text evidence="2">The sequence shown here is derived from an EMBL/GenBank/DDBJ whole genome shotgun (WGS) entry which is preliminary data.</text>
</comment>
<keyword evidence="1" id="KW-0732">Signal</keyword>
<dbReference type="SUPFAM" id="SSF49464">
    <property type="entry name" value="Carboxypeptidase regulatory domain-like"/>
    <property type="match status" value="1"/>
</dbReference>
<dbReference type="InterPro" id="IPR008969">
    <property type="entry name" value="CarboxyPept-like_regulatory"/>
</dbReference>
<feature type="chain" id="PRO_5046282012" evidence="1">
    <location>
        <begin position="24"/>
        <end position="543"/>
    </location>
</feature>
<gene>
    <name evidence="2" type="ORF">ACFQZJ_01610</name>
</gene>
<organism evidence="2 3">
    <name type="scientific">Maribacter chungangensis</name>
    <dbReference type="NCBI Taxonomy" id="1069117"/>
    <lineage>
        <taxon>Bacteria</taxon>
        <taxon>Pseudomonadati</taxon>
        <taxon>Bacteroidota</taxon>
        <taxon>Flavobacteriia</taxon>
        <taxon>Flavobacteriales</taxon>
        <taxon>Flavobacteriaceae</taxon>
        <taxon>Maribacter</taxon>
    </lineage>
</organism>
<protein>
    <submittedName>
        <fullName evidence="2">Carboxypeptidase-like regulatory domain-containing protein</fullName>
    </submittedName>
</protein>